<dbReference type="RefSeq" id="WP_192360295.1">
    <property type="nucleotide sequence ID" value="NZ_CP119182.1"/>
</dbReference>
<accession>A0A927QFC3</accession>
<proteinExistence type="predicted"/>
<protein>
    <submittedName>
        <fullName evidence="1">Uncharacterized protein</fullName>
    </submittedName>
</protein>
<dbReference type="EMBL" id="JACYXT010000003">
    <property type="protein sequence ID" value="MBD9723435.1"/>
    <property type="molecule type" value="Genomic_DNA"/>
</dbReference>
<evidence type="ECO:0000313" key="1">
    <source>
        <dbReference type="EMBL" id="MBD9723435.1"/>
    </source>
</evidence>
<reference evidence="1" key="1">
    <citation type="submission" date="2020-09" db="EMBL/GenBank/DDBJ databases">
        <title>Streptomyces canutascabiei sp. nov., which causes potato common scab and is distributed across the world.</title>
        <authorList>
            <person name="Nguyen H.P."/>
            <person name="Weisberg A.J."/>
            <person name="Chang J.H."/>
            <person name="Clarke C.R."/>
        </authorList>
    </citation>
    <scope>NUCLEOTIDE SEQUENCE</scope>
    <source>
        <strain evidence="1">ID-01-6.2a</strain>
    </source>
</reference>
<sequence>MAAQKYPRASLAAWYQSRYLGDLMNANTGVVHTTEGTALPSYGGGGSAPTFTLVPSLKDKTVAVYQHFDVDRSARALVNKAGGVQTNTLNCVQVELTGTCDPKTRAKWIAEGRSFVFWPEAPDWALLEFARLVHWLSDEHGVPLASTVTWKAYPGSYGANGVRLSGQEWTDYYGWCGHQHVPENDHGDPGNFPMGKVLTMAREKAWETKPPAPKPPTVEERLAVLEKTVKAQGARLAVLETKGV</sequence>
<gene>
    <name evidence="1" type="ORF">IHE70_09295</name>
</gene>
<dbReference type="GeneID" id="79933729"/>
<dbReference type="AlphaFoldDB" id="A0A927QFC3"/>
<organism evidence="1 2">
    <name type="scientific">Streptomyces caniscabiei</name>
    <dbReference type="NCBI Taxonomy" id="2746961"/>
    <lineage>
        <taxon>Bacteria</taxon>
        <taxon>Bacillati</taxon>
        <taxon>Actinomycetota</taxon>
        <taxon>Actinomycetes</taxon>
        <taxon>Kitasatosporales</taxon>
        <taxon>Streptomycetaceae</taxon>
        <taxon>Streptomyces</taxon>
    </lineage>
</organism>
<evidence type="ECO:0000313" key="2">
    <source>
        <dbReference type="Proteomes" id="UP000661025"/>
    </source>
</evidence>
<name>A0A927QFC3_9ACTN</name>
<dbReference type="Proteomes" id="UP000661025">
    <property type="component" value="Unassembled WGS sequence"/>
</dbReference>
<comment type="caution">
    <text evidence="1">The sequence shown here is derived from an EMBL/GenBank/DDBJ whole genome shotgun (WGS) entry which is preliminary data.</text>
</comment>